<sequence>MDLDLLLTEILNAQEDWHVTATDTAFIIEPALADIDSDREE</sequence>
<name>A0ABW0K4I5_9BACL</name>
<evidence type="ECO:0000313" key="1">
    <source>
        <dbReference type="EMBL" id="MFC5448290.1"/>
    </source>
</evidence>
<dbReference type="RefSeq" id="WP_270878560.1">
    <property type="nucleotide sequence ID" value="NZ_JAQFVF010000020.1"/>
</dbReference>
<keyword evidence="2" id="KW-1185">Reference proteome</keyword>
<gene>
    <name evidence="1" type="ORF">ACFPOG_08465</name>
</gene>
<dbReference type="EMBL" id="JBHSMJ010000009">
    <property type="protein sequence ID" value="MFC5448290.1"/>
    <property type="molecule type" value="Genomic_DNA"/>
</dbReference>
<proteinExistence type="predicted"/>
<accession>A0ABW0K4I5</accession>
<organism evidence="1 2">
    <name type="scientific">Paenibacillus aestuarii</name>
    <dbReference type="NCBI Taxonomy" id="516965"/>
    <lineage>
        <taxon>Bacteria</taxon>
        <taxon>Bacillati</taxon>
        <taxon>Bacillota</taxon>
        <taxon>Bacilli</taxon>
        <taxon>Bacillales</taxon>
        <taxon>Paenibacillaceae</taxon>
        <taxon>Paenibacillus</taxon>
    </lineage>
</organism>
<comment type="caution">
    <text evidence="1">The sequence shown here is derived from an EMBL/GenBank/DDBJ whole genome shotgun (WGS) entry which is preliminary data.</text>
</comment>
<evidence type="ECO:0000313" key="2">
    <source>
        <dbReference type="Proteomes" id="UP001596044"/>
    </source>
</evidence>
<reference evidence="2" key="1">
    <citation type="journal article" date="2019" name="Int. J. Syst. Evol. Microbiol.">
        <title>The Global Catalogue of Microorganisms (GCM) 10K type strain sequencing project: providing services to taxonomists for standard genome sequencing and annotation.</title>
        <authorList>
            <consortium name="The Broad Institute Genomics Platform"/>
            <consortium name="The Broad Institute Genome Sequencing Center for Infectious Disease"/>
            <person name="Wu L."/>
            <person name="Ma J."/>
        </authorList>
    </citation>
    <scope>NUCLEOTIDE SEQUENCE [LARGE SCALE GENOMIC DNA]</scope>
    <source>
        <strain evidence="2">KACC 11904</strain>
    </source>
</reference>
<protein>
    <submittedName>
        <fullName evidence="1">Uncharacterized protein</fullName>
    </submittedName>
</protein>
<dbReference type="Proteomes" id="UP001596044">
    <property type="component" value="Unassembled WGS sequence"/>
</dbReference>